<evidence type="ECO:0000256" key="6">
    <source>
        <dbReference type="ARBA" id="ARBA00022777"/>
    </source>
</evidence>
<dbReference type="PANTHER" id="PTHR24421">
    <property type="entry name" value="NITRATE/NITRITE SENSOR PROTEIN NARX-RELATED"/>
    <property type="match status" value="1"/>
</dbReference>
<dbReference type="GO" id="GO:0046983">
    <property type="term" value="F:protein dimerization activity"/>
    <property type="evidence" value="ECO:0007669"/>
    <property type="project" value="InterPro"/>
</dbReference>
<evidence type="ECO:0000256" key="5">
    <source>
        <dbReference type="ARBA" id="ARBA00022741"/>
    </source>
</evidence>
<evidence type="ECO:0000259" key="10">
    <source>
        <dbReference type="Pfam" id="PF07730"/>
    </source>
</evidence>
<evidence type="ECO:0000256" key="2">
    <source>
        <dbReference type="ARBA" id="ARBA00012438"/>
    </source>
</evidence>
<feature type="domain" description="Signal transduction histidine kinase subgroup 3 dimerisation and phosphoacceptor" evidence="10">
    <location>
        <begin position="184"/>
        <end position="249"/>
    </location>
</feature>
<keyword evidence="7" id="KW-0067">ATP-binding</keyword>
<evidence type="ECO:0000256" key="3">
    <source>
        <dbReference type="ARBA" id="ARBA00022553"/>
    </source>
</evidence>
<dbReference type="SUPFAM" id="SSF55874">
    <property type="entry name" value="ATPase domain of HSP90 chaperone/DNA topoisomerase II/histidine kinase"/>
    <property type="match status" value="1"/>
</dbReference>
<sequence>MLRSVQPWQWGLDLGIGIACVLLWLVLGGLPPAGVVAVLLLGAVLALRRVSPALALAIAWAATGLQMAASLPPDVADLAVLPMLYATARYGGRVVKWAGLASAVVGALVAGAYLAFGPALRQPGAPAPEGAQLSVIFLIYTASIAGLLALSWTLGLLAKTWATARESRLRQATAERETRVQQQRTRIARDMHDVVAHSLAVVIAQADGARYAGRADPAAAEAALVTISSTAREALSEVRVLLAQLRDDDERGPQPTLAELPTLFSQLTDAGLPVRVEEYGASVALPPGQQLAVYRVLQEALVNALRHGDRQAAGVRIDWGAAELSVSVSNGLGAAAPTPAPDAPGYGITGMRERVQLAGGRLTSGREDGRFVVRFAVPIDRADAPQALGEEKAS</sequence>
<accession>A0AA41XI52</accession>
<evidence type="ECO:0000256" key="4">
    <source>
        <dbReference type="ARBA" id="ARBA00022679"/>
    </source>
</evidence>
<dbReference type="EC" id="2.7.13.3" evidence="2"/>
<evidence type="ECO:0000256" key="7">
    <source>
        <dbReference type="ARBA" id="ARBA00022840"/>
    </source>
</evidence>
<feature type="transmembrane region" description="Helical" evidence="9">
    <location>
        <begin position="136"/>
        <end position="158"/>
    </location>
</feature>
<dbReference type="InterPro" id="IPR050482">
    <property type="entry name" value="Sensor_HK_TwoCompSys"/>
</dbReference>
<comment type="caution">
    <text evidence="12">The sequence shown here is derived from an EMBL/GenBank/DDBJ whole genome shotgun (WGS) entry which is preliminary data.</text>
</comment>
<gene>
    <name evidence="12" type="ORF">N1028_06370</name>
</gene>
<proteinExistence type="predicted"/>
<dbReference type="GO" id="GO:0000155">
    <property type="term" value="F:phosphorelay sensor kinase activity"/>
    <property type="evidence" value="ECO:0007669"/>
    <property type="project" value="InterPro"/>
</dbReference>
<evidence type="ECO:0000256" key="8">
    <source>
        <dbReference type="ARBA" id="ARBA00023012"/>
    </source>
</evidence>
<dbReference type="Gene3D" id="1.20.5.1930">
    <property type="match status" value="1"/>
</dbReference>
<dbReference type="GO" id="GO:0016020">
    <property type="term" value="C:membrane"/>
    <property type="evidence" value="ECO:0007669"/>
    <property type="project" value="InterPro"/>
</dbReference>
<dbReference type="AlphaFoldDB" id="A0AA41XI52"/>
<dbReference type="Proteomes" id="UP001165587">
    <property type="component" value="Unassembled WGS sequence"/>
</dbReference>
<evidence type="ECO:0000256" key="9">
    <source>
        <dbReference type="SAM" id="Phobius"/>
    </source>
</evidence>
<reference evidence="12" key="1">
    <citation type="submission" date="2022-08" db="EMBL/GenBank/DDBJ databases">
        <authorList>
            <person name="Deng Y."/>
            <person name="Han X.-F."/>
            <person name="Zhang Y.-Q."/>
        </authorList>
    </citation>
    <scope>NUCLEOTIDE SEQUENCE</scope>
    <source>
        <strain evidence="12">CPCC 203407</strain>
    </source>
</reference>
<keyword evidence="4" id="KW-0808">Transferase</keyword>
<evidence type="ECO:0000313" key="13">
    <source>
        <dbReference type="Proteomes" id="UP001165587"/>
    </source>
</evidence>
<keyword evidence="3" id="KW-0597">Phosphoprotein</keyword>
<keyword evidence="9" id="KW-1133">Transmembrane helix</keyword>
<dbReference type="InterPro" id="IPR011712">
    <property type="entry name" value="Sig_transdc_His_kin_sub3_dim/P"/>
</dbReference>
<name>A0AA41XI52_9MICO</name>
<evidence type="ECO:0000313" key="12">
    <source>
        <dbReference type="EMBL" id="MCS5725516.1"/>
    </source>
</evidence>
<dbReference type="RefSeq" id="WP_259526024.1">
    <property type="nucleotide sequence ID" value="NZ_JANLCK010000003.1"/>
</dbReference>
<dbReference type="Pfam" id="PF07730">
    <property type="entry name" value="HisKA_3"/>
    <property type="match status" value="1"/>
</dbReference>
<feature type="transmembrane region" description="Helical" evidence="9">
    <location>
        <begin position="94"/>
        <end position="116"/>
    </location>
</feature>
<dbReference type="InterPro" id="IPR036890">
    <property type="entry name" value="HATPase_C_sf"/>
</dbReference>
<keyword evidence="6 12" id="KW-0418">Kinase</keyword>
<dbReference type="EMBL" id="JANLCK010000003">
    <property type="protein sequence ID" value="MCS5725516.1"/>
    <property type="molecule type" value="Genomic_DNA"/>
</dbReference>
<evidence type="ECO:0000259" key="11">
    <source>
        <dbReference type="Pfam" id="PF23539"/>
    </source>
</evidence>
<dbReference type="GO" id="GO:0005524">
    <property type="term" value="F:ATP binding"/>
    <property type="evidence" value="ECO:0007669"/>
    <property type="project" value="UniProtKB-KW"/>
</dbReference>
<keyword evidence="13" id="KW-1185">Reference proteome</keyword>
<dbReference type="Pfam" id="PF23539">
    <property type="entry name" value="DUF7134"/>
    <property type="match status" value="1"/>
</dbReference>
<protein>
    <recommendedName>
        <fullName evidence="2">histidine kinase</fullName>
        <ecNumber evidence="2">2.7.13.3</ecNumber>
    </recommendedName>
</protein>
<keyword evidence="9" id="KW-0812">Transmembrane</keyword>
<comment type="catalytic activity">
    <reaction evidence="1">
        <text>ATP + protein L-histidine = ADP + protein N-phospho-L-histidine.</text>
        <dbReference type="EC" id="2.7.13.3"/>
    </reaction>
</comment>
<dbReference type="CDD" id="cd16917">
    <property type="entry name" value="HATPase_UhpB-NarQ-NarX-like"/>
    <property type="match status" value="1"/>
</dbReference>
<feature type="domain" description="DUF7134" evidence="11">
    <location>
        <begin position="19"/>
        <end position="160"/>
    </location>
</feature>
<dbReference type="PANTHER" id="PTHR24421:SF10">
    <property type="entry name" value="NITRATE_NITRITE SENSOR PROTEIN NARQ"/>
    <property type="match status" value="1"/>
</dbReference>
<keyword evidence="8" id="KW-0902">Two-component regulatory system</keyword>
<dbReference type="InterPro" id="IPR055558">
    <property type="entry name" value="DUF7134"/>
</dbReference>
<keyword evidence="9" id="KW-0472">Membrane</keyword>
<keyword evidence="5" id="KW-0547">Nucleotide-binding</keyword>
<dbReference type="Gene3D" id="3.30.565.10">
    <property type="entry name" value="Histidine kinase-like ATPase, C-terminal domain"/>
    <property type="match status" value="1"/>
</dbReference>
<organism evidence="12 13">
    <name type="scientific">Herbiconiux oxytropis</name>
    <dbReference type="NCBI Taxonomy" id="2970915"/>
    <lineage>
        <taxon>Bacteria</taxon>
        <taxon>Bacillati</taxon>
        <taxon>Actinomycetota</taxon>
        <taxon>Actinomycetes</taxon>
        <taxon>Micrococcales</taxon>
        <taxon>Microbacteriaceae</taxon>
        <taxon>Herbiconiux</taxon>
    </lineage>
</organism>
<feature type="transmembrane region" description="Helical" evidence="9">
    <location>
        <begin position="21"/>
        <end position="47"/>
    </location>
</feature>
<evidence type="ECO:0000256" key="1">
    <source>
        <dbReference type="ARBA" id="ARBA00000085"/>
    </source>
</evidence>